<dbReference type="EMBL" id="JAODUP010000808">
    <property type="protein sequence ID" value="KAK2143839.1"/>
    <property type="molecule type" value="Genomic_DNA"/>
</dbReference>
<dbReference type="GO" id="GO:0032580">
    <property type="term" value="C:Golgi cisterna membrane"/>
    <property type="evidence" value="ECO:0007669"/>
    <property type="project" value="UniProtKB-SubCell"/>
</dbReference>
<dbReference type="PANTHER" id="PTHR48438:SF1">
    <property type="entry name" value="ALPHA-(1,3)-FUCOSYLTRANSFERASE C-RELATED"/>
    <property type="match status" value="1"/>
</dbReference>
<dbReference type="GO" id="GO:0008417">
    <property type="term" value="F:fucosyltransferase activity"/>
    <property type="evidence" value="ECO:0007669"/>
    <property type="project" value="InterPro"/>
</dbReference>
<keyword evidence="7" id="KW-0735">Signal-anchor</keyword>
<evidence type="ECO:0000256" key="6">
    <source>
        <dbReference type="ARBA" id="ARBA00022692"/>
    </source>
</evidence>
<dbReference type="Pfam" id="PF00852">
    <property type="entry name" value="Glyco_transf_10"/>
    <property type="match status" value="1"/>
</dbReference>
<evidence type="ECO:0000256" key="5">
    <source>
        <dbReference type="ARBA" id="ARBA00022679"/>
    </source>
</evidence>
<organism evidence="16 17">
    <name type="scientific">Paralvinella palmiformis</name>
    <dbReference type="NCBI Taxonomy" id="53620"/>
    <lineage>
        <taxon>Eukaryota</taxon>
        <taxon>Metazoa</taxon>
        <taxon>Spiralia</taxon>
        <taxon>Lophotrochozoa</taxon>
        <taxon>Annelida</taxon>
        <taxon>Polychaeta</taxon>
        <taxon>Sedentaria</taxon>
        <taxon>Canalipalpata</taxon>
        <taxon>Terebellida</taxon>
        <taxon>Terebelliformia</taxon>
        <taxon>Alvinellidae</taxon>
        <taxon>Paralvinella</taxon>
    </lineage>
</organism>
<keyword evidence="6 12" id="KW-0812">Transmembrane</keyword>
<comment type="similarity">
    <text evidence="3 12">Belongs to the glycosyltransferase 10 family.</text>
</comment>
<dbReference type="PANTHER" id="PTHR48438">
    <property type="entry name" value="ALPHA-(1,3)-FUCOSYLTRANSFERASE C-RELATED"/>
    <property type="match status" value="1"/>
</dbReference>
<dbReference type="InterPro" id="IPR031481">
    <property type="entry name" value="Glyco_tran_10_N"/>
</dbReference>
<keyword evidence="11" id="KW-0325">Glycoprotein</keyword>
<dbReference type="Proteomes" id="UP001208570">
    <property type="component" value="Unassembled WGS sequence"/>
</dbReference>
<evidence type="ECO:0000259" key="15">
    <source>
        <dbReference type="Pfam" id="PF17039"/>
    </source>
</evidence>
<dbReference type="InterPro" id="IPR001503">
    <property type="entry name" value="Glyco_trans_10"/>
</dbReference>
<feature type="region of interest" description="Disordered" evidence="13">
    <location>
        <begin position="77"/>
        <end position="113"/>
    </location>
</feature>
<reference evidence="16" key="1">
    <citation type="journal article" date="2023" name="Mol. Biol. Evol.">
        <title>Third-Generation Sequencing Reveals the Adaptive Role of the Epigenome in Three Deep-Sea Polychaetes.</title>
        <authorList>
            <person name="Perez M."/>
            <person name="Aroh O."/>
            <person name="Sun Y."/>
            <person name="Lan Y."/>
            <person name="Juniper S.K."/>
            <person name="Young C.R."/>
            <person name="Angers B."/>
            <person name="Qian P.Y."/>
        </authorList>
    </citation>
    <scope>NUCLEOTIDE SEQUENCE</scope>
    <source>
        <strain evidence="16">P08H-3</strain>
    </source>
</reference>
<name>A0AAD9IZZ3_9ANNE</name>
<evidence type="ECO:0000256" key="12">
    <source>
        <dbReference type="RuleBase" id="RU003832"/>
    </source>
</evidence>
<gene>
    <name evidence="16" type="ORF">LSH36_808g00028</name>
</gene>
<keyword evidence="10" id="KW-0472">Membrane</keyword>
<evidence type="ECO:0000256" key="3">
    <source>
        <dbReference type="ARBA" id="ARBA00008919"/>
    </source>
</evidence>
<evidence type="ECO:0000256" key="9">
    <source>
        <dbReference type="ARBA" id="ARBA00023034"/>
    </source>
</evidence>
<dbReference type="Gene3D" id="3.40.50.11660">
    <property type="entry name" value="Glycosyl transferase family 10, C-terminal domain"/>
    <property type="match status" value="1"/>
</dbReference>
<feature type="compositionally biased region" description="Basic and acidic residues" evidence="13">
    <location>
        <begin position="51"/>
        <end position="61"/>
    </location>
</feature>
<evidence type="ECO:0000256" key="2">
    <source>
        <dbReference type="ARBA" id="ARBA00004922"/>
    </source>
</evidence>
<dbReference type="GO" id="GO:0000139">
    <property type="term" value="C:Golgi membrane"/>
    <property type="evidence" value="ECO:0007669"/>
    <property type="project" value="UniProtKB-SubCell"/>
</dbReference>
<evidence type="ECO:0000256" key="8">
    <source>
        <dbReference type="ARBA" id="ARBA00022989"/>
    </source>
</evidence>
<dbReference type="Pfam" id="PF17039">
    <property type="entry name" value="Glyco_tran_10_N"/>
    <property type="match status" value="1"/>
</dbReference>
<evidence type="ECO:0000256" key="10">
    <source>
        <dbReference type="ARBA" id="ARBA00023136"/>
    </source>
</evidence>
<evidence type="ECO:0000259" key="14">
    <source>
        <dbReference type="Pfam" id="PF00852"/>
    </source>
</evidence>
<dbReference type="InterPro" id="IPR038577">
    <property type="entry name" value="GT10-like_C_sf"/>
</dbReference>
<evidence type="ECO:0000313" key="17">
    <source>
        <dbReference type="Proteomes" id="UP001208570"/>
    </source>
</evidence>
<feature type="region of interest" description="Disordered" evidence="13">
    <location>
        <begin position="38"/>
        <end position="61"/>
    </location>
</feature>
<accession>A0AAD9IZZ3</accession>
<evidence type="ECO:0000256" key="13">
    <source>
        <dbReference type="SAM" id="MobiDB-lite"/>
    </source>
</evidence>
<evidence type="ECO:0000256" key="7">
    <source>
        <dbReference type="ARBA" id="ARBA00022968"/>
    </source>
</evidence>
<evidence type="ECO:0000256" key="1">
    <source>
        <dbReference type="ARBA" id="ARBA00004323"/>
    </source>
</evidence>
<feature type="domain" description="Fucosyltransferase C-terminal" evidence="14">
    <location>
        <begin position="300"/>
        <end position="383"/>
    </location>
</feature>
<keyword evidence="17" id="KW-1185">Reference proteome</keyword>
<dbReference type="SUPFAM" id="SSF53756">
    <property type="entry name" value="UDP-Glycosyltransferase/glycogen phosphorylase"/>
    <property type="match status" value="1"/>
</dbReference>
<comment type="subcellular location">
    <subcellularLocation>
        <location evidence="1">Golgi apparatus membrane</location>
        <topology evidence="1">Single-pass type II membrane protein</topology>
    </subcellularLocation>
    <subcellularLocation>
        <location evidence="12">Golgi apparatus</location>
        <location evidence="12">Golgi stack membrane</location>
        <topology evidence="12">Single-pass type II membrane protein</topology>
    </subcellularLocation>
</comment>
<evidence type="ECO:0000256" key="11">
    <source>
        <dbReference type="ARBA" id="ARBA00023180"/>
    </source>
</evidence>
<comment type="pathway">
    <text evidence="2">Protein modification; protein glycosylation.</text>
</comment>
<proteinExistence type="inferred from homology"/>
<keyword evidence="8" id="KW-1133">Transmembrane helix</keyword>
<dbReference type="InterPro" id="IPR055270">
    <property type="entry name" value="Glyco_tran_10_C"/>
</dbReference>
<protein>
    <recommendedName>
        <fullName evidence="12">Fucosyltransferase</fullName>
        <ecNumber evidence="12">2.4.1.-</ecNumber>
    </recommendedName>
</protein>
<feature type="domain" description="Fucosyltransferase N-terminal" evidence="15">
    <location>
        <begin position="177"/>
        <end position="276"/>
    </location>
</feature>
<sequence>MSRRQTTTLTLLSLYGVYLLLANVYEILTGQLAIVPQRSPTTTTESGSPEDAGRIRFDGKKRPMAVSESAGAYSAKSELTWHGSQSDGRPAGEYPERFPIPRSRSGTVSENSGRGLSHRQVLHVIDDVITPVADDYWPRIWPKPFAEEFDDRIIAQLAYLPSSHDTGRPMEIQHSYKTILVYNNQEPNLVSGGHVFADCPVSRCTISKNVAMATEADVILFQNGVPERIPEAKPANQIWILYLLEAPLHTQRLHDLNGLINWTATYRRDSTLVTPYEKFVLDGVPPPDVAGRGVGQRPLAKTKKIAWFVSNCYTSNGRLEYVHELERYIDVDVFGDCGRLRCPRGRDEEMCHEMLRNDYYFYLAFENSNCRDYITEKLFHNALA</sequence>
<comment type="caution">
    <text evidence="16">The sequence shown here is derived from an EMBL/GenBank/DDBJ whole genome shotgun (WGS) entry which is preliminary data.</text>
</comment>
<evidence type="ECO:0000256" key="4">
    <source>
        <dbReference type="ARBA" id="ARBA00022676"/>
    </source>
</evidence>
<dbReference type="EC" id="2.4.1.-" evidence="12"/>
<dbReference type="AlphaFoldDB" id="A0AAD9IZZ3"/>
<feature type="compositionally biased region" description="Polar residues" evidence="13">
    <location>
        <begin position="104"/>
        <end position="113"/>
    </location>
</feature>
<keyword evidence="9 12" id="KW-0333">Golgi apparatus</keyword>
<evidence type="ECO:0000313" key="16">
    <source>
        <dbReference type="EMBL" id="KAK2143839.1"/>
    </source>
</evidence>
<keyword evidence="4 12" id="KW-0328">Glycosyltransferase</keyword>
<keyword evidence="5 12" id="KW-0808">Transferase</keyword>